<name>A0A246F7Z1_PSENT</name>
<dbReference type="SUPFAM" id="SSF53955">
    <property type="entry name" value="Lysozyme-like"/>
    <property type="match status" value="1"/>
</dbReference>
<dbReference type="Proteomes" id="UP000198145">
    <property type="component" value="Unassembled WGS sequence"/>
</dbReference>
<organism evidence="1 2">
    <name type="scientific">Pseudomonas nitroreducens</name>
    <dbReference type="NCBI Taxonomy" id="46680"/>
    <lineage>
        <taxon>Bacteria</taxon>
        <taxon>Pseudomonadati</taxon>
        <taxon>Pseudomonadota</taxon>
        <taxon>Gammaproteobacteria</taxon>
        <taxon>Pseudomonadales</taxon>
        <taxon>Pseudomonadaceae</taxon>
        <taxon>Pseudomonas</taxon>
    </lineage>
</organism>
<comment type="caution">
    <text evidence="1">The sequence shown here is derived from an EMBL/GenBank/DDBJ whole genome shotgun (WGS) entry which is preliminary data.</text>
</comment>
<dbReference type="STRING" id="46680.GCA_000807755_06412"/>
<proteinExistence type="predicted"/>
<evidence type="ECO:0000313" key="1">
    <source>
        <dbReference type="EMBL" id="OWP49251.1"/>
    </source>
</evidence>
<dbReference type="RefSeq" id="WP_088420382.1">
    <property type="nucleotide sequence ID" value="NZ_NJBA01000007.1"/>
</dbReference>
<protein>
    <submittedName>
        <fullName evidence="1">Glycoside hydrolase family 19</fullName>
    </submittedName>
</protein>
<keyword evidence="1" id="KW-0378">Hydrolase</keyword>
<evidence type="ECO:0000313" key="2">
    <source>
        <dbReference type="Proteomes" id="UP000198145"/>
    </source>
</evidence>
<sequence>MLIDEHQLLLILPDARPVAGVFLPALDAAMGDFGIDTPLRMAAFIAQVGHESAQLTRCVESLTYSAQRLAIVWPRRFRSADGSPTALAREVAYQPERIANLVYAGRNGNGDEASGDGWRFRGRGLLQVTGRSNYRSVGEGLAQPFVARPQLLAEPRWACRSAAWWWQRNGLNELADGARFEEITRRINGGVGGLDERVRFWRRAQEVLA</sequence>
<dbReference type="InterPro" id="IPR023346">
    <property type="entry name" value="Lysozyme-like_dom_sf"/>
</dbReference>
<dbReference type="EMBL" id="NJBA01000007">
    <property type="protein sequence ID" value="OWP49251.1"/>
    <property type="molecule type" value="Genomic_DNA"/>
</dbReference>
<accession>A0A246F7Z1</accession>
<gene>
    <name evidence="1" type="ORF">CEG18_21205</name>
</gene>
<dbReference type="AlphaFoldDB" id="A0A246F7Z1"/>
<dbReference type="Gene3D" id="1.10.530.10">
    <property type="match status" value="1"/>
</dbReference>
<dbReference type="PANTHER" id="PTHR34408:SF1">
    <property type="entry name" value="GLYCOSYL HYDROLASE FAMILY 19 DOMAIN-CONTAINING PROTEIN HI_1415"/>
    <property type="match status" value="1"/>
</dbReference>
<dbReference type="PANTHER" id="PTHR34408">
    <property type="entry name" value="FAMILY PROTEIN, PUTATIVE-RELATED"/>
    <property type="match status" value="1"/>
</dbReference>
<dbReference type="InterPro" id="IPR052354">
    <property type="entry name" value="Cell_Wall_Dynamics_Protein"/>
</dbReference>
<dbReference type="GO" id="GO:0016787">
    <property type="term" value="F:hydrolase activity"/>
    <property type="evidence" value="ECO:0007669"/>
    <property type="project" value="UniProtKB-KW"/>
</dbReference>
<reference evidence="1 2" key="1">
    <citation type="submission" date="2017-06" db="EMBL/GenBank/DDBJ databases">
        <title>Draft genome of Pseudomonas nitroreducens DF05.</title>
        <authorList>
            <person name="Iyer R."/>
        </authorList>
    </citation>
    <scope>NUCLEOTIDE SEQUENCE [LARGE SCALE GENOMIC DNA]</scope>
    <source>
        <strain evidence="1 2">DF05</strain>
    </source>
</reference>
<dbReference type="eggNOG" id="COG3179">
    <property type="taxonomic scope" value="Bacteria"/>
</dbReference>